<evidence type="ECO:0000313" key="3">
    <source>
        <dbReference type="EMBL" id="OAA39185.1"/>
    </source>
</evidence>
<protein>
    <submittedName>
        <fullName evidence="3">Uncharacterized protein</fullName>
    </submittedName>
</protein>
<proteinExistence type="predicted"/>
<organism evidence="3 4">
    <name type="scientific">Cordyceps fumosorosea (strain ARSEF 2679)</name>
    <name type="common">Isaria fumosorosea</name>
    <dbReference type="NCBI Taxonomy" id="1081104"/>
    <lineage>
        <taxon>Eukaryota</taxon>
        <taxon>Fungi</taxon>
        <taxon>Dikarya</taxon>
        <taxon>Ascomycota</taxon>
        <taxon>Pezizomycotina</taxon>
        <taxon>Sordariomycetes</taxon>
        <taxon>Hypocreomycetidae</taxon>
        <taxon>Hypocreales</taxon>
        <taxon>Cordycipitaceae</taxon>
        <taxon>Cordyceps</taxon>
    </lineage>
</organism>
<evidence type="ECO:0000313" key="4">
    <source>
        <dbReference type="Proteomes" id="UP000076744"/>
    </source>
</evidence>
<sequence length="832" mass="93849">MPTASQRIEEERRAKFCGTASIRLDAIRYNTSFPKRIGVQESTSVASLKILFREELESCQAGGRYRAKVLIRHEDLEKALDRSEISIASLIASSFPHPKLEIPSTTTLECLQGHDRLAAAEEVLEGSQKRWDVDLFLDDLSVELKRKLVEDFEYKKEPSDGEFYRKIREYQGVQGEANTFFEKLWRGRLAVSPLRKNFEELDNHRGYTKAFNTLLQIPALFDGMRLSVVNSMISMRCEQWWHEICKGDSNLMRQIDKSTVKSLQGKAPGASHVDRDELSSLFRSGKLFTEIPEEYREALWSRVCDYSTQCLIPSLFTFFEDRKFLENVACGLRNIVGVESKDSISRRLTDMFTDIGQVQDRCVVQVSDVRFGSIAGNRDTRLRLGMQQLWLAAFREYENLPAKLQRKNVLAKARPRVDVGALHGLASIALRLGFESDQIHEILSHSADWVIASEALLAARKPGSFEYDNLDQLATQIVGIFAKARPVASETKRTQSYTNRSKNPARHGLPDAADHTHDKLQLFLPKISSDIDDNRNHVTSLFVRMSVYRAYFGESTLSPAVSQEILISSVATQENDGGNNNAPEAESGLDHEIQMMEEAITLQQLKLDTAIEMEKLTELKQQVSHEQAALARLQKCSKAERNSCSSRLAFDDIVAEKYDEFMADEERVQEKSPAYDGSVISLQEQAEELTVASSAVPIHLQTAATPMAQRRRGNSHFNFRGLKVPDEERLEKVMHSAKGASHSPPTCIIFKSVIDSNGNLKESNRVHINADAPSRVKQLAAEYMRQKCSLFDIYGRNLASPVVKQASQLGIKVRDIMEGQGHKRARLAEISD</sequence>
<accession>A0A169YEA9</accession>
<dbReference type="Proteomes" id="UP000076744">
    <property type="component" value="Unassembled WGS sequence"/>
</dbReference>
<gene>
    <name evidence="3" type="ORF">ISF_09858</name>
</gene>
<dbReference type="OrthoDB" id="4227485at2759"/>
<feature type="coiled-coil region" evidence="1">
    <location>
        <begin position="602"/>
        <end position="636"/>
    </location>
</feature>
<feature type="region of interest" description="Disordered" evidence="2">
    <location>
        <begin position="491"/>
        <end position="512"/>
    </location>
</feature>
<evidence type="ECO:0000256" key="1">
    <source>
        <dbReference type="SAM" id="Coils"/>
    </source>
</evidence>
<dbReference type="EMBL" id="AZHB01000086">
    <property type="protein sequence ID" value="OAA39185.1"/>
    <property type="molecule type" value="Genomic_DNA"/>
</dbReference>
<keyword evidence="1" id="KW-0175">Coiled coil</keyword>
<dbReference type="InterPro" id="IPR022198">
    <property type="entry name" value="DUF3723"/>
</dbReference>
<keyword evidence="4" id="KW-1185">Reference proteome</keyword>
<dbReference type="GeneID" id="30026150"/>
<evidence type="ECO:0000256" key="2">
    <source>
        <dbReference type="SAM" id="MobiDB-lite"/>
    </source>
</evidence>
<dbReference type="RefSeq" id="XP_018699351.1">
    <property type="nucleotide sequence ID" value="XM_018853458.1"/>
</dbReference>
<comment type="caution">
    <text evidence="3">The sequence shown here is derived from an EMBL/GenBank/DDBJ whole genome shotgun (WGS) entry which is preliminary data.</text>
</comment>
<dbReference type="AlphaFoldDB" id="A0A169YEA9"/>
<dbReference type="Pfam" id="PF12520">
    <property type="entry name" value="DUF3723"/>
    <property type="match status" value="1"/>
</dbReference>
<name>A0A169YEA9_CORFA</name>
<dbReference type="STRING" id="1081104.A0A169YEA9"/>
<reference evidence="3 4" key="1">
    <citation type="journal article" date="2016" name="Genome Biol. Evol.">
        <title>Divergent and convergent evolution of fungal pathogenicity.</title>
        <authorList>
            <person name="Shang Y."/>
            <person name="Xiao G."/>
            <person name="Zheng P."/>
            <person name="Cen K."/>
            <person name="Zhan S."/>
            <person name="Wang C."/>
        </authorList>
    </citation>
    <scope>NUCLEOTIDE SEQUENCE [LARGE SCALE GENOMIC DNA]</scope>
    <source>
        <strain evidence="3 4">ARSEF 2679</strain>
    </source>
</reference>